<dbReference type="VEuPathDB" id="TrichDB:TVAG_024670"/>
<reference evidence="1" key="1">
    <citation type="submission" date="2006-10" db="EMBL/GenBank/DDBJ databases">
        <authorList>
            <person name="Amadeo P."/>
            <person name="Zhao Q."/>
            <person name="Wortman J."/>
            <person name="Fraser-Liggett C."/>
            <person name="Carlton J."/>
        </authorList>
    </citation>
    <scope>NUCLEOTIDE SEQUENCE</scope>
    <source>
        <strain evidence="1">G3</strain>
    </source>
</reference>
<name>A2FF44_TRIV3</name>
<accession>A2FF44</accession>
<organism evidence="1 2">
    <name type="scientific">Trichomonas vaginalis (strain ATCC PRA-98 / G3)</name>
    <dbReference type="NCBI Taxonomy" id="412133"/>
    <lineage>
        <taxon>Eukaryota</taxon>
        <taxon>Metamonada</taxon>
        <taxon>Parabasalia</taxon>
        <taxon>Trichomonadida</taxon>
        <taxon>Trichomonadidae</taxon>
        <taxon>Trichomonas</taxon>
    </lineage>
</organism>
<dbReference type="InParanoid" id="A2FF44"/>
<dbReference type="AlphaFoldDB" id="A2FF44"/>
<dbReference type="Proteomes" id="UP000001542">
    <property type="component" value="Unassembled WGS sequence"/>
</dbReference>
<reference evidence="1" key="2">
    <citation type="journal article" date="2007" name="Science">
        <title>Draft genome sequence of the sexually transmitted pathogen Trichomonas vaginalis.</title>
        <authorList>
            <person name="Carlton J.M."/>
            <person name="Hirt R.P."/>
            <person name="Silva J.C."/>
            <person name="Delcher A.L."/>
            <person name="Schatz M."/>
            <person name="Zhao Q."/>
            <person name="Wortman J.R."/>
            <person name="Bidwell S.L."/>
            <person name="Alsmark U.C.M."/>
            <person name="Besteiro S."/>
            <person name="Sicheritz-Ponten T."/>
            <person name="Noel C.J."/>
            <person name="Dacks J.B."/>
            <person name="Foster P.G."/>
            <person name="Simillion C."/>
            <person name="Van de Peer Y."/>
            <person name="Miranda-Saavedra D."/>
            <person name="Barton G.J."/>
            <person name="Westrop G.D."/>
            <person name="Mueller S."/>
            <person name="Dessi D."/>
            <person name="Fiori P.L."/>
            <person name="Ren Q."/>
            <person name="Paulsen I."/>
            <person name="Zhang H."/>
            <person name="Bastida-Corcuera F.D."/>
            <person name="Simoes-Barbosa A."/>
            <person name="Brown M.T."/>
            <person name="Hayes R.D."/>
            <person name="Mukherjee M."/>
            <person name="Okumura C.Y."/>
            <person name="Schneider R."/>
            <person name="Smith A.J."/>
            <person name="Vanacova S."/>
            <person name="Villalvazo M."/>
            <person name="Haas B.J."/>
            <person name="Pertea M."/>
            <person name="Feldblyum T.V."/>
            <person name="Utterback T.R."/>
            <person name="Shu C.L."/>
            <person name="Osoegawa K."/>
            <person name="de Jong P.J."/>
            <person name="Hrdy I."/>
            <person name="Horvathova L."/>
            <person name="Zubacova Z."/>
            <person name="Dolezal P."/>
            <person name="Malik S.B."/>
            <person name="Logsdon J.M. Jr."/>
            <person name="Henze K."/>
            <person name="Gupta A."/>
            <person name="Wang C.C."/>
            <person name="Dunne R.L."/>
            <person name="Upcroft J.A."/>
            <person name="Upcroft P."/>
            <person name="White O."/>
            <person name="Salzberg S.L."/>
            <person name="Tang P."/>
            <person name="Chiu C.-H."/>
            <person name="Lee Y.-S."/>
            <person name="Embley T.M."/>
            <person name="Coombs G.H."/>
            <person name="Mottram J.C."/>
            <person name="Tachezy J."/>
            <person name="Fraser-Liggett C.M."/>
            <person name="Johnson P.J."/>
        </authorList>
    </citation>
    <scope>NUCLEOTIDE SEQUENCE [LARGE SCALE GENOMIC DNA]</scope>
    <source>
        <strain evidence="1">G3</strain>
    </source>
</reference>
<proteinExistence type="predicted"/>
<gene>
    <name evidence="1" type="ORF">TVAG_024670</name>
</gene>
<keyword evidence="2" id="KW-1185">Reference proteome</keyword>
<dbReference type="EMBL" id="DS113757">
    <property type="protein sequence ID" value="EAX96457.1"/>
    <property type="molecule type" value="Genomic_DNA"/>
</dbReference>
<evidence type="ECO:0000313" key="2">
    <source>
        <dbReference type="Proteomes" id="UP000001542"/>
    </source>
</evidence>
<evidence type="ECO:0000313" key="1">
    <source>
        <dbReference type="EMBL" id="EAX96457.1"/>
    </source>
</evidence>
<protein>
    <submittedName>
        <fullName evidence="1">Uncharacterized protein</fullName>
    </submittedName>
</protein>
<dbReference type="KEGG" id="tva:4754229"/>
<dbReference type="VEuPathDB" id="TrichDB:TVAGG3_0612820"/>
<dbReference type="RefSeq" id="XP_001309387.1">
    <property type="nucleotide sequence ID" value="XM_001309386.1"/>
</dbReference>
<sequence length="84" mass="9278">MPQHLHSDLNKWPSSAYVPSPIFAQAKRCSVSSTKKQTTMLTAKESVFMVKFPSAANIEDEMIQVCKEITHALKDGVVSKEVGL</sequence>